<feature type="signal peptide" evidence="1">
    <location>
        <begin position="1"/>
        <end position="21"/>
    </location>
</feature>
<dbReference type="EMBL" id="QQBC01000003">
    <property type="protein sequence ID" value="RDI67154.1"/>
    <property type="molecule type" value="Genomic_DNA"/>
</dbReference>
<proteinExistence type="predicted"/>
<keyword evidence="1" id="KW-0732">Signal</keyword>
<evidence type="ECO:0000313" key="2">
    <source>
        <dbReference type="EMBL" id="RDI67154.1"/>
    </source>
</evidence>
<comment type="caution">
    <text evidence="2">The sequence shown here is derived from an EMBL/GenBank/DDBJ whole genome shotgun (WGS) entry which is preliminary data.</text>
</comment>
<accession>A0A370ICM1</accession>
<dbReference type="AlphaFoldDB" id="A0A370ICM1"/>
<keyword evidence="3" id="KW-1185">Reference proteome</keyword>
<sequence length="90" mass="8785">MKRIAVGVVGVGIAVAGSALAAGSASAGIPDGVYCAASVCVNSTAQPQTITGTAMCPTAQLPVTWVIEPMSAASMGMMCPTGVAPQTVQF</sequence>
<evidence type="ECO:0000256" key="1">
    <source>
        <dbReference type="SAM" id="SignalP"/>
    </source>
</evidence>
<protein>
    <recommendedName>
        <fullName evidence="4">Secreted protein</fullName>
    </recommendedName>
</protein>
<organism evidence="2 3">
    <name type="scientific">Nocardia pseudobrasiliensis</name>
    <dbReference type="NCBI Taxonomy" id="45979"/>
    <lineage>
        <taxon>Bacteria</taxon>
        <taxon>Bacillati</taxon>
        <taxon>Actinomycetota</taxon>
        <taxon>Actinomycetes</taxon>
        <taxon>Mycobacteriales</taxon>
        <taxon>Nocardiaceae</taxon>
        <taxon>Nocardia</taxon>
    </lineage>
</organism>
<name>A0A370ICM1_9NOCA</name>
<evidence type="ECO:0000313" key="3">
    <source>
        <dbReference type="Proteomes" id="UP000254869"/>
    </source>
</evidence>
<evidence type="ECO:0008006" key="4">
    <source>
        <dbReference type="Google" id="ProtNLM"/>
    </source>
</evidence>
<dbReference type="RefSeq" id="WP_147287899.1">
    <property type="nucleotide sequence ID" value="NZ_QQBC01000003.1"/>
</dbReference>
<reference evidence="2 3" key="1">
    <citation type="submission" date="2018-07" db="EMBL/GenBank/DDBJ databases">
        <title>Genomic Encyclopedia of Type Strains, Phase IV (KMG-IV): sequencing the most valuable type-strain genomes for metagenomic binning, comparative biology and taxonomic classification.</title>
        <authorList>
            <person name="Goeker M."/>
        </authorList>
    </citation>
    <scope>NUCLEOTIDE SEQUENCE [LARGE SCALE GENOMIC DNA]</scope>
    <source>
        <strain evidence="2 3">DSM 44290</strain>
    </source>
</reference>
<feature type="chain" id="PRO_5016629541" description="Secreted protein" evidence="1">
    <location>
        <begin position="22"/>
        <end position="90"/>
    </location>
</feature>
<dbReference type="Proteomes" id="UP000254869">
    <property type="component" value="Unassembled WGS sequence"/>
</dbReference>
<gene>
    <name evidence="2" type="ORF">DFR76_103225</name>
</gene>